<dbReference type="InParanoid" id="A0A2K2DPI3"/>
<dbReference type="EnsemblPlants" id="PNT76185">
    <property type="protein sequence ID" value="PNT76185"/>
    <property type="gene ID" value="BRADI_1g45505v3"/>
</dbReference>
<keyword evidence="1" id="KW-0812">Transmembrane</keyword>
<organism evidence="2">
    <name type="scientific">Brachypodium distachyon</name>
    <name type="common">Purple false brome</name>
    <name type="synonym">Trachynia distachya</name>
    <dbReference type="NCBI Taxonomy" id="15368"/>
    <lineage>
        <taxon>Eukaryota</taxon>
        <taxon>Viridiplantae</taxon>
        <taxon>Streptophyta</taxon>
        <taxon>Embryophyta</taxon>
        <taxon>Tracheophyta</taxon>
        <taxon>Spermatophyta</taxon>
        <taxon>Magnoliopsida</taxon>
        <taxon>Liliopsida</taxon>
        <taxon>Poales</taxon>
        <taxon>Poaceae</taxon>
        <taxon>BOP clade</taxon>
        <taxon>Pooideae</taxon>
        <taxon>Stipodae</taxon>
        <taxon>Brachypodieae</taxon>
        <taxon>Brachypodium</taxon>
    </lineage>
</organism>
<evidence type="ECO:0000313" key="3">
    <source>
        <dbReference type="EnsemblPlants" id="PNT76185"/>
    </source>
</evidence>
<dbReference type="Proteomes" id="UP000008810">
    <property type="component" value="Chromosome 1"/>
</dbReference>
<proteinExistence type="predicted"/>
<evidence type="ECO:0000313" key="4">
    <source>
        <dbReference type="Proteomes" id="UP000008810"/>
    </source>
</evidence>
<dbReference type="Gramene" id="PNT76185">
    <property type="protein sequence ID" value="PNT76185"/>
    <property type="gene ID" value="BRADI_1g45505v3"/>
</dbReference>
<keyword evidence="1" id="KW-0472">Membrane</keyword>
<reference evidence="3" key="3">
    <citation type="submission" date="2018-08" db="UniProtKB">
        <authorList>
            <consortium name="EnsemblPlants"/>
        </authorList>
    </citation>
    <scope>IDENTIFICATION</scope>
    <source>
        <strain evidence="3">cv. Bd21</strain>
    </source>
</reference>
<protein>
    <submittedName>
        <fullName evidence="2 3">Uncharacterized protein</fullName>
    </submittedName>
</protein>
<evidence type="ECO:0000256" key="1">
    <source>
        <dbReference type="SAM" id="Phobius"/>
    </source>
</evidence>
<feature type="transmembrane region" description="Helical" evidence="1">
    <location>
        <begin position="89"/>
        <end position="110"/>
    </location>
</feature>
<dbReference type="AlphaFoldDB" id="A0A2K2DPI3"/>
<sequence>MVKREQYMAGECAGLRLCTCMEDLVKPSARRNSSPPNPSECIKISCMCMVLGKGLGCVHTIMYFDLRMLAIWAIDMTTMRWRQKSHRLLFPYLVLCSSTFLCVMLCLVLLDGLQFFPVIFCV</sequence>
<gene>
    <name evidence="2" type="ORF">BRADI_1g45505v3</name>
</gene>
<reference evidence="2" key="2">
    <citation type="submission" date="2017-06" db="EMBL/GenBank/DDBJ databases">
        <title>WGS assembly of Brachypodium distachyon.</title>
        <authorList>
            <consortium name="The International Brachypodium Initiative"/>
            <person name="Lucas S."/>
            <person name="Harmon-Smith M."/>
            <person name="Lail K."/>
            <person name="Tice H."/>
            <person name="Grimwood J."/>
            <person name="Bruce D."/>
            <person name="Barry K."/>
            <person name="Shu S."/>
            <person name="Lindquist E."/>
            <person name="Wang M."/>
            <person name="Pitluck S."/>
            <person name="Vogel J.P."/>
            <person name="Garvin D.F."/>
            <person name="Mockler T.C."/>
            <person name="Schmutz J."/>
            <person name="Rokhsar D."/>
            <person name="Bevan M.W."/>
        </authorList>
    </citation>
    <scope>NUCLEOTIDE SEQUENCE</scope>
    <source>
        <strain evidence="2">Bd21</strain>
    </source>
</reference>
<keyword evidence="4" id="KW-1185">Reference proteome</keyword>
<name>A0A2K2DPI3_BRADI</name>
<reference evidence="2 3" key="1">
    <citation type="journal article" date="2010" name="Nature">
        <title>Genome sequencing and analysis of the model grass Brachypodium distachyon.</title>
        <authorList>
            <consortium name="International Brachypodium Initiative"/>
        </authorList>
    </citation>
    <scope>NUCLEOTIDE SEQUENCE [LARGE SCALE GENOMIC DNA]</scope>
    <source>
        <strain evidence="2 3">Bd21</strain>
    </source>
</reference>
<keyword evidence="1" id="KW-1133">Transmembrane helix</keyword>
<dbReference type="EMBL" id="CM000880">
    <property type="protein sequence ID" value="PNT76185.1"/>
    <property type="molecule type" value="Genomic_DNA"/>
</dbReference>
<evidence type="ECO:0000313" key="2">
    <source>
        <dbReference type="EMBL" id="PNT76185.1"/>
    </source>
</evidence>
<accession>A0A2K2DPI3</accession>